<name>A0A0V1KH08_9BILA</name>
<dbReference type="AlphaFoldDB" id="A0A0V1KH08"/>
<dbReference type="EMBL" id="JYDW01002797">
    <property type="protein sequence ID" value="KRZ46585.1"/>
    <property type="molecule type" value="Genomic_DNA"/>
</dbReference>
<organism evidence="1 2">
    <name type="scientific">Trichinella nativa</name>
    <dbReference type="NCBI Taxonomy" id="6335"/>
    <lineage>
        <taxon>Eukaryota</taxon>
        <taxon>Metazoa</taxon>
        <taxon>Ecdysozoa</taxon>
        <taxon>Nematoda</taxon>
        <taxon>Enoplea</taxon>
        <taxon>Dorylaimia</taxon>
        <taxon>Trichinellida</taxon>
        <taxon>Trichinellidae</taxon>
        <taxon>Trichinella</taxon>
    </lineage>
</organism>
<keyword evidence="2" id="KW-1185">Reference proteome</keyword>
<sequence>MPLMKVQPQLQLMAQDLKGRSLVAVKDSSVLEMPVP</sequence>
<accession>A0A0V1KH08</accession>
<comment type="caution">
    <text evidence="1">The sequence shown here is derived from an EMBL/GenBank/DDBJ whole genome shotgun (WGS) entry which is preliminary data.</text>
</comment>
<reference evidence="1 2" key="1">
    <citation type="submission" date="2015-05" db="EMBL/GenBank/DDBJ databases">
        <title>Evolution of Trichinella species and genotypes.</title>
        <authorList>
            <person name="Korhonen P.K."/>
            <person name="Edoardo P."/>
            <person name="Giuseppe L.R."/>
            <person name="Gasser R.B."/>
        </authorList>
    </citation>
    <scope>NUCLEOTIDE SEQUENCE [LARGE SCALE GENOMIC DNA]</scope>
    <source>
        <strain evidence="1">ISS10</strain>
    </source>
</reference>
<evidence type="ECO:0000313" key="2">
    <source>
        <dbReference type="Proteomes" id="UP000054721"/>
    </source>
</evidence>
<dbReference type="Proteomes" id="UP000054721">
    <property type="component" value="Unassembled WGS sequence"/>
</dbReference>
<gene>
    <name evidence="1" type="ORF">T02_1637</name>
</gene>
<protein>
    <submittedName>
        <fullName evidence="1">Uncharacterized protein</fullName>
    </submittedName>
</protein>
<evidence type="ECO:0000313" key="1">
    <source>
        <dbReference type="EMBL" id="KRZ46585.1"/>
    </source>
</evidence>
<proteinExistence type="predicted"/>